<dbReference type="Pfam" id="PF03105">
    <property type="entry name" value="SPX"/>
    <property type="match status" value="1"/>
</dbReference>
<dbReference type="PROSITE" id="PS51382">
    <property type="entry name" value="SPX"/>
    <property type="match status" value="1"/>
</dbReference>
<dbReference type="PANTHER" id="PTHR45978">
    <property type="entry name" value="SPX DOMAIN-CONTAINING PROTEIN 3"/>
    <property type="match status" value="1"/>
</dbReference>
<evidence type="ECO:0000259" key="1">
    <source>
        <dbReference type="PROSITE" id="PS51382"/>
    </source>
</evidence>
<reference evidence="2 3" key="1">
    <citation type="journal article" date="2024" name="Nat. Commun.">
        <title>Phylogenomics reveals the evolutionary origins of lichenization in chlorophyte algae.</title>
        <authorList>
            <person name="Puginier C."/>
            <person name="Libourel C."/>
            <person name="Otte J."/>
            <person name="Skaloud P."/>
            <person name="Haon M."/>
            <person name="Grisel S."/>
            <person name="Petersen M."/>
            <person name="Berrin J.G."/>
            <person name="Delaux P.M."/>
            <person name="Dal Grande F."/>
            <person name="Keller J."/>
        </authorList>
    </citation>
    <scope>NUCLEOTIDE SEQUENCE [LARGE SCALE GENOMIC DNA]</scope>
    <source>
        <strain evidence="2 3">SAG 2145</strain>
    </source>
</reference>
<dbReference type="InterPro" id="IPR031142">
    <property type="entry name" value="SPX_prot"/>
</dbReference>
<protein>
    <recommendedName>
        <fullName evidence="1">SPX domain-containing protein</fullName>
    </recommendedName>
</protein>
<dbReference type="InterPro" id="IPR004331">
    <property type="entry name" value="SPX_dom"/>
</dbReference>
<feature type="domain" description="SPX" evidence="1">
    <location>
        <begin position="1"/>
        <end position="177"/>
    </location>
</feature>
<dbReference type="EMBL" id="JALJOS010000001">
    <property type="protein sequence ID" value="KAK9844739.1"/>
    <property type="molecule type" value="Genomic_DNA"/>
</dbReference>
<proteinExistence type="predicted"/>
<name>A0AAW1SEQ3_9CHLO</name>
<dbReference type="GO" id="GO:0016036">
    <property type="term" value="P:cellular response to phosphate starvation"/>
    <property type="evidence" value="ECO:0007669"/>
    <property type="project" value="InterPro"/>
</dbReference>
<evidence type="ECO:0000313" key="3">
    <source>
        <dbReference type="Proteomes" id="UP001438707"/>
    </source>
</evidence>
<keyword evidence="3" id="KW-1185">Reference proteome</keyword>
<organism evidence="2 3">
    <name type="scientific">Apatococcus lobatus</name>
    <dbReference type="NCBI Taxonomy" id="904363"/>
    <lineage>
        <taxon>Eukaryota</taxon>
        <taxon>Viridiplantae</taxon>
        <taxon>Chlorophyta</taxon>
        <taxon>core chlorophytes</taxon>
        <taxon>Trebouxiophyceae</taxon>
        <taxon>Chlorellales</taxon>
        <taxon>Chlorellaceae</taxon>
        <taxon>Apatococcus</taxon>
    </lineage>
</organism>
<comment type="caution">
    <text evidence="2">The sequence shown here is derived from an EMBL/GenBank/DDBJ whole genome shotgun (WGS) entry which is preliminary data.</text>
</comment>
<dbReference type="Proteomes" id="UP001438707">
    <property type="component" value="Unassembled WGS sequence"/>
</dbReference>
<dbReference type="PANTHER" id="PTHR45978:SF7">
    <property type="entry name" value="SPX DOMAIN-CONTAINING PROTEIN 4"/>
    <property type="match status" value="1"/>
</dbReference>
<sequence length="266" mass="30169">MKFGKLLQSTVDEMPEMSEVFLRYRELKKQLKRMPHAESGSRTGDEDLQHHFQERLSSSCPAELATPWGSDRHAAKGLDPRDEQSFIDTLSEDLHKLNDFFMNKEEDIVIRLQDLEDRSNSISTPEEQQHLKSAFVKLHGEMVLLLHWSLLNFAAVVKILKKHDKQTGIVLRGPVLSSVLQQPFYSTDSITKLVKIAEAKVKQLSGEGEPDAGAQLLQSDRSQEFGLIRRTQAALEMWREMGEKASTPSTTYVQPAGKRIRVDKAS</sequence>
<evidence type="ECO:0000313" key="2">
    <source>
        <dbReference type="EMBL" id="KAK9844739.1"/>
    </source>
</evidence>
<dbReference type="AlphaFoldDB" id="A0AAW1SEQ3"/>
<gene>
    <name evidence="2" type="ORF">WJX74_006199</name>
</gene>
<accession>A0AAW1SEQ3</accession>